<comment type="caution">
    <text evidence="2">The sequence shown here is derived from an EMBL/GenBank/DDBJ whole genome shotgun (WGS) entry which is preliminary data.</text>
</comment>
<evidence type="ECO:0000313" key="3">
    <source>
        <dbReference type="Proteomes" id="UP001497744"/>
    </source>
</evidence>
<feature type="region of interest" description="Disordered" evidence="1">
    <location>
        <begin position="182"/>
        <end position="205"/>
    </location>
</feature>
<dbReference type="GeneID" id="94196099"/>
<dbReference type="Proteomes" id="UP001497744">
    <property type="component" value="Unassembled WGS sequence"/>
</dbReference>
<dbReference type="EMBL" id="BPLF01000003">
    <property type="protein sequence ID" value="GIX64618.1"/>
    <property type="molecule type" value="Genomic_DNA"/>
</dbReference>
<proteinExistence type="predicted"/>
<evidence type="ECO:0000313" key="2">
    <source>
        <dbReference type="EMBL" id="GIX64618.1"/>
    </source>
</evidence>
<evidence type="ECO:0000256" key="1">
    <source>
        <dbReference type="SAM" id="MobiDB-lite"/>
    </source>
</evidence>
<organism evidence="2 3">
    <name type="scientific">Babesia caballi</name>
    <dbReference type="NCBI Taxonomy" id="5871"/>
    <lineage>
        <taxon>Eukaryota</taxon>
        <taxon>Sar</taxon>
        <taxon>Alveolata</taxon>
        <taxon>Apicomplexa</taxon>
        <taxon>Aconoidasida</taxon>
        <taxon>Piroplasmida</taxon>
        <taxon>Babesiidae</taxon>
        <taxon>Babesia</taxon>
    </lineage>
</organism>
<name>A0AAV4LWT1_BABCB</name>
<protein>
    <submittedName>
        <fullName evidence="2">Stringent starvation protein B</fullName>
    </submittedName>
</protein>
<keyword evidence="3" id="KW-1185">Reference proteome</keyword>
<accession>A0AAV4LWT1</accession>
<reference evidence="2 3" key="1">
    <citation type="submission" date="2021-06" db="EMBL/GenBank/DDBJ databases">
        <title>Genome sequence of Babesia caballi.</title>
        <authorList>
            <person name="Yamagishi J."/>
            <person name="Kidaka T."/>
            <person name="Ochi A."/>
        </authorList>
    </citation>
    <scope>NUCLEOTIDE SEQUENCE [LARGE SCALE GENOMIC DNA]</scope>
    <source>
        <strain evidence="2">USDA-D6B2</strain>
    </source>
</reference>
<dbReference type="RefSeq" id="XP_067716687.1">
    <property type="nucleotide sequence ID" value="XM_067860586.1"/>
</dbReference>
<sequence length="205" mass="20966">MFPLQSPPGTAQSFTGDLKLRRSHSFTVSSQRLKSMLSSKDATQLTPDMWASMHAAPGHCHALARRVYVERADGAVDGARGEEVELLGVGTDAGDGGSVAASLASVEEVHVALRGVHQVVAGVAVEGDHSAACGGHHGVVVVDGHTSDALVQLLGPQRAAAAAHPLEEVDTPQLAVGGAVEQPGASQAAGEGGGAERWKPRILVQ</sequence>
<gene>
    <name evidence="2" type="ORF">BcabD6B2_40530</name>
</gene>
<dbReference type="AlphaFoldDB" id="A0AAV4LWT1"/>